<dbReference type="Pfam" id="PF00535">
    <property type="entry name" value="Glycos_transf_2"/>
    <property type="match status" value="1"/>
</dbReference>
<dbReference type="PANTHER" id="PTHR43685">
    <property type="entry name" value="GLYCOSYLTRANSFERASE"/>
    <property type="match status" value="1"/>
</dbReference>
<proteinExistence type="predicted"/>
<evidence type="ECO:0000259" key="2">
    <source>
        <dbReference type="Pfam" id="PF00535"/>
    </source>
</evidence>
<keyword evidence="1" id="KW-0472">Membrane</keyword>
<feature type="domain" description="Glycosyltransferase 2-like" evidence="2">
    <location>
        <begin position="9"/>
        <end position="127"/>
    </location>
</feature>
<protein>
    <submittedName>
        <fullName evidence="3">Glycosyltransferase family 2 protein</fullName>
    </submittedName>
</protein>
<gene>
    <name evidence="3" type="ORF">EH240_01490</name>
</gene>
<keyword evidence="3" id="KW-0808">Transferase</keyword>
<dbReference type="EMBL" id="RQXT01000001">
    <property type="protein sequence ID" value="RRI07938.1"/>
    <property type="molecule type" value="Genomic_DNA"/>
</dbReference>
<dbReference type="Gene3D" id="3.90.550.10">
    <property type="entry name" value="Spore Coat Polysaccharide Biosynthesis Protein SpsA, Chain A"/>
    <property type="match status" value="1"/>
</dbReference>
<evidence type="ECO:0000313" key="4">
    <source>
        <dbReference type="Proteomes" id="UP000273786"/>
    </source>
</evidence>
<organism evidence="3 4">
    <name type="scientific">Mesorhizobium tamadayense</name>
    <dbReference type="NCBI Taxonomy" id="425306"/>
    <lineage>
        <taxon>Bacteria</taxon>
        <taxon>Pseudomonadati</taxon>
        <taxon>Pseudomonadota</taxon>
        <taxon>Alphaproteobacteria</taxon>
        <taxon>Hyphomicrobiales</taxon>
        <taxon>Phyllobacteriaceae</taxon>
        <taxon>Mesorhizobium</taxon>
    </lineage>
</organism>
<feature type="transmembrane region" description="Helical" evidence="1">
    <location>
        <begin position="262"/>
        <end position="285"/>
    </location>
</feature>
<dbReference type="InterPro" id="IPR050834">
    <property type="entry name" value="Glycosyltransf_2"/>
</dbReference>
<keyword evidence="1" id="KW-0812">Transmembrane</keyword>
<keyword evidence="1" id="KW-1133">Transmembrane helix</keyword>
<dbReference type="InterPro" id="IPR029044">
    <property type="entry name" value="Nucleotide-diphossugar_trans"/>
</dbReference>
<dbReference type="AlphaFoldDB" id="A0A3P3GAP8"/>
<sequence>MGDGPELAVVVIGFRAPTGLVAAVRSVLDQGKPLEVVVVNSGGGNAETLLANAGLDVKVLDVKVINVERRLYVGAARNLGIAATQAPFVAFLADDCLACPGWAEARLRHHRSGAPAVASAILNSHPRNLVACAAHLAMHMRRLPGLPAHKALRYGVSFDRKLFDRYGLFGEQMTSGEDTEFMARLPKAMEPLWEPAVLTVHRNETRLAKVIADQYRRGRRYGAYLKSAGGKKPSRVFRAVFRDRRNVGKFAKEGLPEKDRDFAMLSLPIVWLALFAKSLGAAVGAKYGDTQGRRQ</sequence>
<keyword evidence="4" id="KW-1185">Reference proteome</keyword>
<dbReference type="GO" id="GO:0016740">
    <property type="term" value="F:transferase activity"/>
    <property type="evidence" value="ECO:0007669"/>
    <property type="project" value="UniProtKB-KW"/>
</dbReference>
<evidence type="ECO:0000256" key="1">
    <source>
        <dbReference type="SAM" id="Phobius"/>
    </source>
</evidence>
<accession>A0A3P3GAP8</accession>
<dbReference type="SUPFAM" id="SSF53448">
    <property type="entry name" value="Nucleotide-diphospho-sugar transferases"/>
    <property type="match status" value="1"/>
</dbReference>
<dbReference type="OrthoDB" id="3180470at2"/>
<comment type="caution">
    <text evidence="3">The sequence shown here is derived from an EMBL/GenBank/DDBJ whole genome shotgun (WGS) entry which is preliminary data.</text>
</comment>
<name>A0A3P3GAP8_9HYPH</name>
<dbReference type="InterPro" id="IPR001173">
    <property type="entry name" value="Glyco_trans_2-like"/>
</dbReference>
<evidence type="ECO:0000313" key="3">
    <source>
        <dbReference type="EMBL" id="RRI07938.1"/>
    </source>
</evidence>
<reference evidence="3 4" key="1">
    <citation type="submission" date="2018-11" db="EMBL/GenBank/DDBJ databases">
        <title>the genome of Mesorhizobium tamadayense DSM 28320.</title>
        <authorList>
            <person name="Gao J."/>
        </authorList>
    </citation>
    <scope>NUCLEOTIDE SEQUENCE [LARGE SCALE GENOMIC DNA]</scope>
    <source>
        <strain evidence="3 4">DSM 28320</strain>
    </source>
</reference>
<dbReference type="Proteomes" id="UP000273786">
    <property type="component" value="Unassembled WGS sequence"/>
</dbReference>
<dbReference type="PANTHER" id="PTHR43685:SF2">
    <property type="entry name" value="GLYCOSYLTRANSFERASE 2-LIKE DOMAIN-CONTAINING PROTEIN"/>
    <property type="match status" value="1"/>
</dbReference>
<dbReference type="CDD" id="cd00761">
    <property type="entry name" value="Glyco_tranf_GTA_type"/>
    <property type="match status" value="1"/>
</dbReference>
<dbReference type="RefSeq" id="WP_124995637.1">
    <property type="nucleotide sequence ID" value="NZ_RQXT01000001.1"/>
</dbReference>